<dbReference type="OrthoDB" id="9800643at2"/>
<accession>K2JHG0</accession>
<dbReference type="STRING" id="740709.A10D4_09254"/>
<feature type="domain" description="Release factor glutamine methyltransferase N-terminal" evidence="7">
    <location>
        <begin position="13"/>
        <end position="80"/>
    </location>
</feature>
<evidence type="ECO:0000256" key="4">
    <source>
        <dbReference type="ARBA" id="ARBA00048391"/>
    </source>
</evidence>
<dbReference type="GO" id="GO:0102559">
    <property type="term" value="F:peptide chain release factor N(5)-glutamine methyltransferase activity"/>
    <property type="evidence" value="ECO:0007669"/>
    <property type="project" value="UniProtKB-EC"/>
</dbReference>
<evidence type="ECO:0000313" key="8">
    <source>
        <dbReference type="EMBL" id="EKE82781.1"/>
    </source>
</evidence>
<dbReference type="PROSITE" id="PS00092">
    <property type="entry name" value="N6_MTASE"/>
    <property type="match status" value="1"/>
</dbReference>
<evidence type="ECO:0000259" key="7">
    <source>
        <dbReference type="Pfam" id="PF17827"/>
    </source>
</evidence>
<keyword evidence="3 5" id="KW-0949">S-adenosyl-L-methionine</keyword>
<evidence type="ECO:0000259" key="6">
    <source>
        <dbReference type="Pfam" id="PF05175"/>
    </source>
</evidence>
<keyword evidence="1 5" id="KW-0489">Methyltransferase</keyword>
<dbReference type="eggNOG" id="COG2890">
    <property type="taxonomic scope" value="Bacteria"/>
</dbReference>
<dbReference type="Proteomes" id="UP000014115">
    <property type="component" value="Unassembled WGS sequence"/>
</dbReference>
<dbReference type="GO" id="GO:0003676">
    <property type="term" value="F:nucleic acid binding"/>
    <property type="evidence" value="ECO:0007669"/>
    <property type="project" value="InterPro"/>
</dbReference>
<dbReference type="SUPFAM" id="SSF53335">
    <property type="entry name" value="S-adenosyl-L-methionine-dependent methyltransferases"/>
    <property type="match status" value="1"/>
</dbReference>
<organism evidence="8 9">
    <name type="scientific">Idiomarina xiamenensis 10-D-4</name>
    <dbReference type="NCBI Taxonomy" id="740709"/>
    <lineage>
        <taxon>Bacteria</taxon>
        <taxon>Pseudomonadati</taxon>
        <taxon>Pseudomonadota</taxon>
        <taxon>Gammaproteobacteria</taxon>
        <taxon>Alteromonadales</taxon>
        <taxon>Idiomarinaceae</taxon>
        <taxon>Idiomarina</taxon>
    </lineage>
</organism>
<dbReference type="InterPro" id="IPR040758">
    <property type="entry name" value="PrmC_N"/>
</dbReference>
<name>K2JHG0_9GAMM</name>
<comment type="catalytic activity">
    <reaction evidence="4 5">
        <text>L-glutaminyl-[peptide chain release factor] + S-adenosyl-L-methionine = N(5)-methyl-L-glutaminyl-[peptide chain release factor] + S-adenosyl-L-homocysteine + H(+)</text>
        <dbReference type="Rhea" id="RHEA:42896"/>
        <dbReference type="Rhea" id="RHEA-COMP:10271"/>
        <dbReference type="Rhea" id="RHEA-COMP:10272"/>
        <dbReference type="ChEBI" id="CHEBI:15378"/>
        <dbReference type="ChEBI" id="CHEBI:30011"/>
        <dbReference type="ChEBI" id="CHEBI:57856"/>
        <dbReference type="ChEBI" id="CHEBI:59789"/>
        <dbReference type="ChEBI" id="CHEBI:61891"/>
        <dbReference type="EC" id="2.1.1.297"/>
    </reaction>
</comment>
<feature type="binding site" evidence="5">
    <location>
        <position position="192"/>
    </location>
    <ligand>
        <name>S-adenosyl-L-methionine</name>
        <dbReference type="ChEBI" id="CHEBI:59789"/>
    </ligand>
</feature>
<dbReference type="Gene3D" id="1.10.8.10">
    <property type="entry name" value="DNA helicase RuvA subunit, C-terminal domain"/>
    <property type="match status" value="1"/>
</dbReference>
<feature type="domain" description="Methyltransferase small" evidence="6">
    <location>
        <begin position="102"/>
        <end position="196"/>
    </location>
</feature>
<dbReference type="CDD" id="cd02440">
    <property type="entry name" value="AdoMet_MTases"/>
    <property type="match status" value="1"/>
</dbReference>
<evidence type="ECO:0000256" key="1">
    <source>
        <dbReference type="ARBA" id="ARBA00022603"/>
    </source>
</evidence>
<reference evidence="8 9" key="1">
    <citation type="journal article" date="2012" name="J. Bacteriol.">
        <title>Genome Sequence of Idiomarina xiamenensis Type Strain 10-D-4.</title>
        <authorList>
            <person name="Lai Q."/>
            <person name="Wang L."/>
            <person name="Wang W."/>
            <person name="Shao Z."/>
        </authorList>
    </citation>
    <scope>NUCLEOTIDE SEQUENCE [LARGE SCALE GENOMIC DNA]</scope>
    <source>
        <strain evidence="8 9">10-D-4</strain>
    </source>
</reference>
<dbReference type="InterPro" id="IPR004556">
    <property type="entry name" value="HemK-like"/>
</dbReference>
<dbReference type="InterPro" id="IPR002052">
    <property type="entry name" value="DNA_methylase_N6_adenine_CS"/>
</dbReference>
<keyword evidence="2 5" id="KW-0808">Transferase</keyword>
<dbReference type="AlphaFoldDB" id="K2JHG0"/>
<comment type="function">
    <text evidence="5">Methylates the class 1 translation termination release factors RF1/PrfA and RF2/PrfB on the glutamine residue of the universally conserved GGQ motif.</text>
</comment>
<dbReference type="InterPro" id="IPR007848">
    <property type="entry name" value="Small_mtfrase_dom"/>
</dbReference>
<dbReference type="NCBIfam" id="TIGR00536">
    <property type="entry name" value="hemK_fam"/>
    <property type="match status" value="1"/>
</dbReference>
<feature type="binding site" evidence="5">
    <location>
        <begin position="192"/>
        <end position="195"/>
    </location>
    <ligand>
        <name>substrate</name>
    </ligand>
</feature>
<protein>
    <recommendedName>
        <fullName evidence="5">Release factor glutamine methyltransferase</fullName>
        <shortName evidence="5">RF MTase</shortName>
        <ecNumber evidence="5">2.1.1.297</ecNumber>
    </recommendedName>
    <alternativeName>
        <fullName evidence="5">N5-glutamine methyltransferase PrmC</fullName>
    </alternativeName>
    <alternativeName>
        <fullName evidence="5">Protein-(glutamine-N5) MTase PrmC</fullName>
    </alternativeName>
    <alternativeName>
        <fullName evidence="5">Protein-glutamine N-methyltransferase PrmC</fullName>
    </alternativeName>
</protein>
<sequence length="293" mass="32465">MLEPHQPTLALVWQQATTQLKRVSETPRLDAQILLCQVLQQAPSYLHTWPERQLTAAQQQAFQALLARRLRGLPMAYITGQREFWSLPLQVSDATLIPRPDTEVLVEHALTLALPATAKVLDLGTGSGAIALALKHERPAWQVHAVEQSPAALAVAKSNAEQLDLAVTFYQGSWFAGLPQTATDRFDLIVANPPYIDIDDPHLQQGDVRFEPSSALVAENNGFADLFYLIQHARQHLKSAAWLLLEHGYTQAAAVRDKFVESGYKKVNSVVDYANVERITAAQYDQGLVTSDE</sequence>
<comment type="similarity">
    <text evidence="5">Belongs to the protein N5-glutamine methyltransferase family. PrmC subfamily.</text>
</comment>
<dbReference type="InterPro" id="IPR050320">
    <property type="entry name" value="N5-glutamine_MTase"/>
</dbReference>
<dbReference type="Pfam" id="PF05175">
    <property type="entry name" value="MTS"/>
    <property type="match status" value="1"/>
</dbReference>
<keyword evidence="9" id="KW-1185">Reference proteome</keyword>
<dbReference type="InterPro" id="IPR019874">
    <property type="entry name" value="RF_methyltr_PrmC"/>
</dbReference>
<dbReference type="Gene3D" id="3.40.50.150">
    <property type="entry name" value="Vaccinia Virus protein VP39"/>
    <property type="match status" value="1"/>
</dbReference>
<dbReference type="NCBIfam" id="TIGR03534">
    <property type="entry name" value="RF_mod_PrmC"/>
    <property type="match status" value="1"/>
</dbReference>
<evidence type="ECO:0000256" key="2">
    <source>
        <dbReference type="ARBA" id="ARBA00022679"/>
    </source>
</evidence>
<dbReference type="Pfam" id="PF17827">
    <property type="entry name" value="PrmC_N"/>
    <property type="match status" value="1"/>
</dbReference>
<dbReference type="InterPro" id="IPR029063">
    <property type="entry name" value="SAM-dependent_MTases_sf"/>
</dbReference>
<feature type="binding site" evidence="5">
    <location>
        <begin position="124"/>
        <end position="128"/>
    </location>
    <ligand>
        <name>S-adenosyl-L-methionine</name>
        <dbReference type="ChEBI" id="CHEBI:59789"/>
    </ligand>
</feature>
<evidence type="ECO:0000313" key="9">
    <source>
        <dbReference type="Proteomes" id="UP000014115"/>
    </source>
</evidence>
<dbReference type="GO" id="GO:0032259">
    <property type="term" value="P:methylation"/>
    <property type="evidence" value="ECO:0007669"/>
    <property type="project" value="UniProtKB-KW"/>
</dbReference>
<dbReference type="PATRIC" id="fig|740709.3.peg.1873"/>
<feature type="binding site" evidence="5">
    <location>
        <position position="147"/>
    </location>
    <ligand>
        <name>S-adenosyl-L-methionine</name>
        <dbReference type="ChEBI" id="CHEBI:59789"/>
    </ligand>
</feature>
<proteinExistence type="inferred from homology"/>
<dbReference type="FunFam" id="3.40.50.150:FF:000053">
    <property type="entry name" value="Release factor glutamine methyltransferase"/>
    <property type="match status" value="1"/>
</dbReference>
<dbReference type="EMBL" id="AMRG01000011">
    <property type="protein sequence ID" value="EKE82781.1"/>
    <property type="molecule type" value="Genomic_DNA"/>
</dbReference>
<dbReference type="HAMAP" id="MF_02126">
    <property type="entry name" value="RF_methyltr_PrmC"/>
    <property type="match status" value="1"/>
</dbReference>
<evidence type="ECO:0000256" key="3">
    <source>
        <dbReference type="ARBA" id="ARBA00022691"/>
    </source>
</evidence>
<comment type="caution">
    <text evidence="8">The sequence shown here is derived from an EMBL/GenBank/DDBJ whole genome shotgun (WGS) entry which is preliminary data.</text>
</comment>
<dbReference type="PANTHER" id="PTHR18895">
    <property type="entry name" value="HEMK METHYLTRANSFERASE"/>
    <property type="match status" value="1"/>
</dbReference>
<feature type="binding site" evidence="5">
    <location>
        <position position="174"/>
    </location>
    <ligand>
        <name>S-adenosyl-L-methionine</name>
        <dbReference type="ChEBI" id="CHEBI:59789"/>
    </ligand>
</feature>
<dbReference type="RefSeq" id="WP_008489131.1">
    <property type="nucleotide sequence ID" value="NZ_AMRG01000011.1"/>
</dbReference>
<dbReference type="EC" id="2.1.1.297" evidence="5"/>
<gene>
    <name evidence="5" type="primary">prmC</name>
    <name evidence="8" type="ORF">A10D4_09254</name>
</gene>
<dbReference type="PANTHER" id="PTHR18895:SF74">
    <property type="entry name" value="MTRF1L RELEASE FACTOR GLUTAMINE METHYLTRANSFERASE"/>
    <property type="match status" value="1"/>
</dbReference>
<evidence type="ECO:0000256" key="5">
    <source>
        <dbReference type="HAMAP-Rule" id="MF_02126"/>
    </source>
</evidence>